<dbReference type="Pfam" id="PF07714">
    <property type="entry name" value="PK_Tyr_Ser-Thr"/>
    <property type="match status" value="1"/>
</dbReference>
<keyword evidence="7 20" id="KW-0812">Transmembrane</keyword>
<dbReference type="InterPro" id="IPR051824">
    <property type="entry name" value="LRR_Rcpt-Like_S/T_Kinase"/>
</dbReference>
<dbReference type="Pfam" id="PF11721">
    <property type="entry name" value="Malectin"/>
    <property type="match status" value="1"/>
</dbReference>
<dbReference type="KEGG" id="sita:101768021"/>
<feature type="transmembrane region" description="Helical" evidence="20">
    <location>
        <begin position="689"/>
        <end position="713"/>
    </location>
</feature>
<dbReference type="SUPFAM" id="SSF56112">
    <property type="entry name" value="Protein kinase-like (PK-like)"/>
    <property type="match status" value="1"/>
</dbReference>
<reference evidence="22" key="2">
    <citation type="submission" date="2015-07" db="EMBL/GenBank/DDBJ databases">
        <authorList>
            <person name="Noorani M."/>
        </authorList>
    </citation>
    <scope>NUCLEOTIDE SEQUENCE</scope>
    <source>
        <strain evidence="22">Yugu1</strain>
    </source>
</reference>
<keyword evidence="5" id="KW-0433">Leucine-rich repeat</keyword>
<evidence type="ECO:0000259" key="21">
    <source>
        <dbReference type="PROSITE" id="PS50011"/>
    </source>
</evidence>
<gene>
    <name evidence="22" type="ORF">SETIT_1G025400v2</name>
</gene>
<evidence type="ECO:0000256" key="10">
    <source>
        <dbReference type="ARBA" id="ARBA00022741"/>
    </source>
</evidence>
<evidence type="ECO:0000256" key="16">
    <source>
        <dbReference type="ARBA" id="ARBA00023180"/>
    </source>
</evidence>
<dbReference type="FunFam" id="3.80.10.10:FF:000041">
    <property type="entry name" value="LRR receptor-like serine/threonine-protein kinase ERECTA"/>
    <property type="match status" value="1"/>
</dbReference>
<keyword evidence="6" id="KW-0808">Transferase</keyword>
<proteinExistence type="predicted"/>
<name>A0A368PGQ0_SETIT</name>
<evidence type="ECO:0000256" key="14">
    <source>
        <dbReference type="ARBA" id="ARBA00023136"/>
    </source>
</evidence>
<dbReference type="FunFam" id="1.10.510.10:FF:000044">
    <property type="entry name" value="Putative LRR receptor-like serine/threonine-protein kinase"/>
    <property type="match status" value="1"/>
</dbReference>
<evidence type="ECO:0000256" key="17">
    <source>
        <dbReference type="ARBA" id="ARBA00047899"/>
    </source>
</evidence>
<dbReference type="Gene3D" id="3.30.200.20">
    <property type="entry name" value="Phosphorylase Kinase, domain 1"/>
    <property type="match status" value="1"/>
</dbReference>
<dbReference type="CDD" id="cd14066">
    <property type="entry name" value="STKc_IRAK"/>
    <property type="match status" value="1"/>
</dbReference>
<dbReference type="PANTHER" id="PTHR48006">
    <property type="entry name" value="LEUCINE-RICH REPEAT-CONTAINING PROTEIN DDB_G0281931-RELATED"/>
    <property type="match status" value="1"/>
</dbReference>
<accession>A0A368PGQ0</accession>
<feature type="domain" description="Protein kinase" evidence="21">
    <location>
        <begin position="760"/>
        <end position="1036"/>
    </location>
</feature>
<organism evidence="22">
    <name type="scientific">Setaria italica</name>
    <name type="common">Foxtail millet</name>
    <name type="synonym">Panicum italicum</name>
    <dbReference type="NCBI Taxonomy" id="4555"/>
    <lineage>
        <taxon>Eukaryota</taxon>
        <taxon>Viridiplantae</taxon>
        <taxon>Streptophyta</taxon>
        <taxon>Embryophyta</taxon>
        <taxon>Tracheophyta</taxon>
        <taxon>Spermatophyta</taxon>
        <taxon>Magnoliopsida</taxon>
        <taxon>Liliopsida</taxon>
        <taxon>Poales</taxon>
        <taxon>Poaceae</taxon>
        <taxon>PACMAD clade</taxon>
        <taxon>Panicoideae</taxon>
        <taxon>Panicodae</taxon>
        <taxon>Paniceae</taxon>
        <taxon>Cenchrinae</taxon>
        <taxon>Setaria</taxon>
    </lineage>
</organism>
<dbReference type="InterPro" id="IPR011009">
    <property type="entry name" value="Kinase-like_dom_sf"/>
</dbReference>
<dbReference type="FunFam" id="2.60.120.430:FF:000004">
    <property type="entry name" value="Putative leucine-rich repeat receptor-like serine/threonine-protein kinase"/>
    <property type="match status" value="1"/>
</dbReference>
<keyword evidence="9" id="KW-0677">Repeat</keyword>
<keyword evidence="4" id="KW-0597">Phosphoprotein</keyword>
<keyword evidence="13 20" id="KW-1133">Transmembrane helix</keyword>
<comment type="subcellular location">
    <subcellularLocation>
        <location evidence="1">Membrane</location>
        <topology evidence="1">Single-pass type I membrane protein</topology>
    </subcellularLocation>
</comment>
<dbReference type="PROSITE" id="PS50011">
    <property type="entry name" value="PROTEIN_KINASE_DOM"/>
    <property type="match status" value="1"/>
</dbReference>
<comment type="catalytic activity">
    <reaction evidence="17">
        <text>L-threonyl-[protein] + ATP = O-phospho-L-threonyl-[protein] + ADP + H(+)</text>
        <dbReference type="Rhea" id="RHEA:46608"/>
        <dbReference type="Rhea" id="RHEA-COMP:11060"/>
        <dbReference type="Rhea" id="RHEA-COMP:11605"/>
        <dbReference type="ChEBI" id="CHEBI:15378"/>
        <dbReference type="ChEBI" id="CHEBI:30013"/>
        <dbReference type="ChEBI" id="CHEBI:30616"/>
        <dbReference type="ChEBI" id="CHEBI:61977"/>
        <dbReference type="ChEBI" id="CHEBI:456216"/>
        <dbReference type="EC" id="2.7.11.1"/>
    </reaction>
</comment>
<evidence type="ECO:0000256" key="20">
    <source>
        <dbReference type="SAM" id="Phobius"/>
    </source>
</evidence>
<feature type="region of interest" description="Disordered" evidence="19">
    <location>
        <begin position="1"/>
        <end position="44"/>
    </location>
</feature>
<dbReference type="Gene3D" id="3.80.10.10">
    <property type="entry name" value="Ribonuclease Inhibitor"/>
    <property type="match status" value="2"/>
</dbReference>
<dbReference type="GO" id="GO:0016020">
    <property type="term" value="C:membrane"/>
    <property type="evidence" value="ECO:0007669"/>
    <property type="project" value="UniProtKB-SubCell"/>
</dbReference>
<keyword evidence="3" id="KW-0723">Serine/threonine-protein kinase</keyword>
<dbReference type="Pfam" id="PF00560">
    <property type="entry name" value="LRR_1"/>
    <property type="match status" value="2"/>
</dbReference>
<dbReference type="InterPro" id="IPR032675">
    <property type="entry name" value="LRR_dom_sf"/>
</dbReference>
<dbReference type="InterPro" id="IPR001611">
    <property type="entry name" value="Leu-rich_rpt"/>
</dbReference>
<evidence type="ECO:0000256" key="3">
    <source>
        <dbReference type="ARBA" id="ARBA00022527"/>
    </source>
</evidence>
<sequence length="1098" mass="121405">MRAQKNPRSNPEAAAPGQNQQSLAVEREASVALAHTQTSRRRRLPTRELARLVAASPSSSVVAATTASEERRGREGEVMGPARGGVMALVRLLLLLLLGLGCSNGGRCSSAQTLLPPQEVEALKGIANKLNKTDWDFSVDPCSASGNWINSDGFLFSNVTCDCSFKNRTECHIISLELMRQNLSGVLPEEVVNLTYLRYLDLSRNFIQGPIPASWGDLPVYNLSLQGNRISGTLPKELGRMPMLKSLQLEGNEIEGPIPPELGNISTLERFFISANNITGELPSTFSRLTNMTDFRVDGNRISGKIPSFIKNWQSVNRIDMQGTSMSGPIPPEISLLKNLTELRVTDLSGPSMKFPPLQNALHLTEVVLRNCSIYGEIPSYLGRMQYLKVLDISFNKLTGQVPANFGGMMALQYLYLTDNMLTGDLPAWMLKNKASNKVNMDISYNNFTGNPPSECQQANVNMVSSFSSSNDNSLQSCLRKNLPCMGKSHYSNLFINCGGKTVVVNGVTYKDDSYQIGTSSFVLSDDKKWAYSSTGDFVGNENADYIARNTSKLTMAYPELYTEARLSPLSLKYYGLCMENGEYTVKLHFAEIVFTDDHTYSSNGKRVFDVFIQGAKVLGDFNIKDEAGGAHRAITKTFAANITDNTLEIHLYWGGKGTTAIPYRGVYGPLISAISVTHTRRNHHGVSIGVVIAIVIAVTCLVIILMFIAFYFKVFQRMNAKGKGRHSFYKGRKTNTSELQTRAQYFFSMKEIESATRHFDPANKIGEGGFGPVYKGTLSDGTTVAVKKLSSKSSQGNREFLNEIGIISALRHPNLVRLFGCCIDGDQLLLIYEFLENNSLGRALFGRSEHQLKLDWPTRYSICLGTAKGLFYLHEESTLKIVHRDIKPSNILLDEKLQPKISDFGLAKLNDDCGRVSTRIAGTVGYMAPEYATRGCLTRKADVYSYGVVALEIVSGMSNINSMSNEEYLHLLDWAERLKQQGKLLEMVDQRLGSEYSQEQALRLLNIALLCTNTSPTQRPRMSSVVKMLCGQIPIEVVPDDDDLSEDLRLNIARSHSSMNNSKTDWSEMPSSDPSILLHNSKDSGYLPSSSSSSLKL</sequence>
<dbReference type="Gene3D" id="2.60.120.430">
    <property type="entry name" value="Galactose-binding lectin"/>
    <property type="match status" value="1"/>
</dbReference>
<dbReference type="OrthoDB" id="4062651at2759"/>
<protein>
    <recommendedName>
        <fullName evidence="2">non-specific serine/threonine protein kinase</fullName>
        <ecNumber evidence="2">2.7.11.1</ecNumber>
    </recommendedName>
</protein>
<dbReference type="FunFam" id="3.80.10.10:FF:001022">
    <property type="entry name" value="Probable LRR receptor-like serine/threonine-protein kinase At1g53420"/>
    <property type="match status" value="1"/>
</dbReference>
<evidence type="ECO:0000256" key="15">
    <source>
        <dbReference type="ARBA" id="ARBA00023170"/>
    </source>
</evidence>
<keyword evidence="8" id="KW-0732">Signal</keyword>
<evidence type="ECO:0000256" key="8">
    <source>
        <dbReference type="ARBA" id="ARBA00022729"/>
    </source>
</evidence>
<keyword evidence="14 20" id="KW-0472">Membrane</keyword>
<keyword evidence="15" id="KW-0675">Receptor</keyword>
<evidence type="ECO:0000256" key="12">
    <source>
        <dbReference type="ARBA" id="ARBA00022840"/>
    </source>
</evidence>
<evidence type="ECO:0000256" key="5">
    <source>
        <dbReference type="ARBA" id="ARBA00022614"/>
    </source>
</evidence>
<dbReference type="InterPro" id="IPR001245">
    <property type="entry name" value="Ser-Thr/Tyr_kinase_cat_dom"/>
</dbReference>
<evidence type="ECO:0000256" key="2">
    <source>
        <dbReference type="ARBA" id="ARBA00012513"/>
    </source>
</evidence>
<dbReference type="EC" id="2.7.11.1" evidence="2"/>
<feature type="region of interest" description="Disordered" evidence="19">
    <location>
        <begin position="1059"/>
        <end position="1098"/>
    </location>
</feature>
<dbReference type="AlphaFoldDB" id="A0A368PGQ0"/>
<evidence type="ECO:0000256" key="13">
    <source>
        <dbReference type="ARBA" id="ARBA00022989"/>
    </source>
</evidence>
<evidence type="ECO:0000256" key="4">
    <source>
        <dbReference type="ARBA" id="ARBA00022553"/>
    </source>
</evidence>
<evidence type="ECO:0000256" key="7">
    <source>
        <dbReference type="ARBA" id="ARBA00022692"/>
    </source>
</evidence>
<feature type="compositionally biased region" description="Polar residues" evidence="19">
    <location>
        <begin position="1059"/>
        <end position="1075"/>
    </location>
</feature>
<keyword evidence="16" id="KW-0325">Glycoprotein</keyword>
<dbReference type="GO" id="GO:0004674">
    <property type="term" value="F:protein serine/threonine kinase activity"/>
    <property type="evidence" value="ECO:0007669"/>
    <property type="project" value="UniProtKB-KW"/>
</dbReference>
<dbReference type="InterPro" id="IPR008271">
    <property type="entry name" value="Ser/Thr_kinase_AS"/>
</dbReference>
<dbReference type="SUPFAM" id="SSF52058">
    <property type="entry name" value="L domain-like"/>
    <property type="match status" value="1"/>
</dbReference>
<evidence type="ECO:0000256" key="11">
    <source>
        <dbReference type="ARBA" id="ARBA00022777"/>
    </source>
</evidence>
<dbReference type="FunFam" id="3.30.200.20:FF:000217">
    <property type="entry name" value="probable LRR receptor-like serine/threonine-protein kinase At1g53430"/>
    <property type="match status" value="1"/>
</dbReference>
<dbReference type="Pfam" id="PF13855">
    <property type="entry name" value="LRR_8"/>
    <property type="match status" value="1"/>
</dbReference>
<dbReference type="Gene3D" id="1.10.510.10">
    <property type="entry name" value="Transferase(Phosphotransferase) domain 1"/>
    <property type="match status" value="1"/>
</dbReference>
<dbReference type="EMBL" id="CM003528">
    <property type="protein sequence ID" value="RCV04743.1"/>
    <property type="molecule type" value="Genomic_DNA"/>
</dbReference>
<dbReference type="InterPro" id="IPR021720">
    <property type="entry name" value="Malectin_dom"/>
</dbReference>
<evidence type="ECO:0000256" key="1">
    <source>
        <dbReference type="ARBA" id="ARBA00004479"/>
    </source>
</evidence>
<keyword evidence="10" id="KW-0547">Nucleotide-binding</keyword>
<comment type="catalytic activity">
    <reaction evidence="18">
        <text>L-seryl-[protein] + ATP = O-phospho-L-seryl-[protein] + ADP + H(+)</text>
        <dbReference type="Rhea" id="RHEA:17989"/>
        <dbReference type="Rhea" id="RHEA-COMP:9863"/>
        <dbReference type="Rhea" id="RHEA-COMP:11604"/>
        <dbReference type="ChEBI" id="CHEBI:15378"/>
        <dbReference type="ChEBI" id="CHEBI:29999"/>
        <dbReference type="ChEBI" id="CHEBI:30616"/>
        <dbReference type="ChEBI" id="CHEBI:83421"/>
        <dbReference type="ChEBI" id="CHEBI:456216"/>
        <dbReference type="EC" id="2.7.11.1"/>
    </reaction>
</comment>
<keyword evidence="11" id="KW-0418">Kinase</keyword>
<dbReference type="PROSITE" id="PS00108">
    <property type="entry name" value="PROTEIN_KINASE_ST"/>
    <property type="match status" value="1"/>
</dbReference>
<evidence type="ECO:0000256" key="9">
    <source>
        <dbReference type="ARBA" id="ARBA00022737"/>
    </source>
</evidence>
<dbReference type="PANTHER" id="PTHR48006:SF81">
    <property type="entry name" value="PROTEIN KINASE DOMAIN-CONTAINING PROTEIN"/>
    <property type="match status" value="1"/>
</dbReference>
<evidence type="ECO:0000256" key="18">
    <source>
        <dbReference type="ARBA" id="ARBA00048679"/>
    </source>
</evidence>
<keyword evidence="12" id="KW-0067">ATP-binding</keyword>
<evidence type="ECO:0000313" key="22">
    <source>
        <dbReference type="EMBL" id="RCV04743.1"/>
    </source>
</evidence>
<reference evidence="22" key="1">
    <citation type="journal article" date="2012" name="Nat. Biotechnol.">
        <title>Reference genome sequence of the model plant Setaria.</title>
        <authorList>
            <person name="Bennetzen J.L."/>
            <person name="Schmutz J."/>
            <person name="Wang H."/>
            <person name="Percifield R."/>
            <person name="Hawkins J."/>
            <person name="Pontaroli A.C."/>
            <person name="Estep M."/>
            <person name="Feng L."/>
            <person name="Vaughn J.N."/>
            <person name="Grimwood J."/>
            <person name="Jenkins J."/>
            <person name="Barry K."/>
            <person name="Lindquist E."/>
            <person name="Hellsten U."/>
            <person name="Deshpande S."/>
            <person name="Wang X."/>
            <person name="Wu X."/>
            <person name="Mitros T."/>
            <person name="Triplett J."/>
            <person name="Yang X."/>
            <person name="Ye C.Y."/>
            <person name="Mauro-Herrera M."/>
            <person name="Wang L."/>
            <person name="Li P."/>
            <person name="Sharma M."/>
            <person name="Sharma R."/>
            <person name="Ronald P.C."/>
            <person name="Panaud O."/>
            <person name="Kellogg E.A."/>
            <person name="Brutnell T.P."/>
            <person name="Doust A.N."/>
            <person name="Tuskan G.A."/>
            <person name="Rokhsar D."/>
            <person name="Devos K.M."/>
        </authorList>
    </citation>
    <scope>NUCLEOTIDE SEQUENCE [LARGE SCALE GENOMIC DNA]</scope>
    <source>
        <strain evidence="22">Yugu1</strain>
    </source>
</reference>
<evidence type="ECO:0000256" key="6">
    <source>
        <dbReference type="ARBA" id="ARBA00022679"/>
    </source>
</evidence>
<dbReference type="SMART" id="SM00220">
    <property type="entry name" value="S_TKc"/>
    <property type="match status" value="1"/>
</dbReference>
<dbReference type="InterPro" id="IPR000719">
    <property type="entry name" value="Prot_kinase_dom"/>
</dbReference>
<dbReference type="GO" id="GO:0005524">
    <property type="term" value="F:ATP binding"/>
    <property type="evidence" value="ECO:0007669"/>
    <property type="project" value="UniProtKB-KW"/>
</dbReference>
<evidence type="ECO:0000256" key="19">
    <source>
        <dbReference type="SAM" id="MobiDB-lite"/>
    </source>
</evidence>